<dbReference type="PROSITE" id="PS50887">
    <property type="entry name" value="GGDEF"/>
    <property type="match status" value="1"/>
</dbReference>
<dbReference type="CDD" id="cd01948">
    <property type="entry name" value="EAL"/>
    <property type="match status" value="1"/>
</dbReference>
<dbReference type="InterPro" id="IPR043128">
    <property type="entry name" value="Rev_trsase/Diguanyl_cyclase"/>
</dbReference>
<evidence type="ECO:0000259" key="2">
    <source>
        <dbReference type="PROSITE" id="PS50887"/>
    </source>
</evidence>
<dbReference type="SMART" id="SM00065">
    <property type="entry name" value="GAF"/>
    <property type="match status" value="2"/>
</dbReference>
<evidence type="ECO:0000259" key="1">
    <source>
        <dbReference type="PROSITE" id="PS50883"/>
    </source>
</evidence>
<dbReference type="Gene3D" id="3.30.450.40">
    <property type="match status" value="2"/>
</dbReference>
<dbReference type="InterPro" id="IPR050706">
    <property type="entry name" value="Cyclic-di-GMP_PDE-like"/>
</dbReference>
<dbReference type="InterPro" id="IPR035919">
    <property type="entry name" value="EAL_sf"/>
</dbReference>
<dbReference type="Proteomes" id="UP001196601">
    <property type="component" value="Unassembled WGS sequence"/>
</dbReference>
<dbReference type="PROSITE" id="PS50883">
    <property type="entry name" value="EAL"/>
    <property type="match status" value="1"/>
</dbReference>
<keyword evidence="4" id="KW-1185">Reference proteome</keyword>
<dbReference type="InterPro" id="IPR001633">
    <property type="entry name" value="EAL_dom"/>
</dbReference>
<dbReference type="Pfam" id="PF00990">
    <property type="entry name" value="GGDEF"/>
    <property type="match status" value="1"/>
</dbReference>
<dbReference type="EMBL" id="JADPMV010000002">
    <property type="protein sequence ID" value="MBS7663728.1"/>
    <property type="molecule type" value="Genomic_DNA"/>
</dbReference>
<dbReference type="NCBIfam" id="TIGR00254">
    <property type="entry name" value="GGDEF"/>
    <property type="match status" value="1"/>
</dbReference>
<evidence type="ECO:0000313" key="4">
    <source>
        <dbReference type="Proteomes" id="UP001196601"/>
    </source>
</evidence>
<dbReference type="RefSeq" id="WP_213641099.1">
    <property type="nucleotide sequence ID" value="NZ_JADPMV010000002.1"/>
</dbReference>
<dbReference type="InterPro" id="IPR029016">
    <property type="entry name" value="GAF-like_dom_sf"/>
</dbReference>
<dbReference type="SUPFAM" id="SSF141868">
    <property type="entry name" value="EAL domain-like"/>
    <property type="match status" value="1"/>
</dbReference>
<dbReference type="CDD" id="cd01949">
    <property type="entry name" value="GGDEF"/>
    <property type="match status" value="1"/>
</dbReference>
<gene>
    <name evidence="3" type="ORF">I0D00_17520</name>
</gene>
<dbReference type="SUPFAM" id="SSF55073">
    <property type="entry name" value="Nucleotide cyclase"/>
    <property type="match status" value="1"/>
</dbReference>
<evidence type="ECO:0000313" key="3">
    <source>
        <dbReference type="EMBL" id="MBS7663728.1"/>
    </source>
</evidence>
<name>A0ABS5Q4P5_9PSED</name>
<accession>A0ABS5Q4P5</accession>
<feature type="domain" description="EAL" evidence="1">
    <location>
        <begin position="550"/>
        <end position="804"/>
    </location>
</feature>
<dbReference type="Pfam" id="PF00563">
    <property type="entry name" value="EAL"/>
    <property type="match status" value="1"/>
</dbReference>
<dbReference type="PANTHER" id="PTHR33121:SF71">
    <property type="entry name" value="OXYGEN SENSOR PROTEIN DOSP"/>
    <property type="match status" value="1"/>
</dbReference>
<feature type="domain" description="GGDEF" evidence="2">
    <location>
        <begin position="410"/>
        <end position="541"/>
    </location>
</feature>
<dbReference type="SMART" id="SM00267">
    <property type="entry name" value="GGDEF"/>
    <property type="match status" value="1"/>
</dbReference>
<dbReference type="SMART" id="SM00052">
    <property type="entry name" value="EAL"/>
    <property type="match status" value="1"/>
</dbReference>
<organism evidence="3 4">
    <name type="scientific">Pseudomonas lalucatii</name>
    <dbReference type="NCBI Taxonomy" id="1424203"/>
    <lineage>
        <taxon>Bacteria</taxon>
        <taxon>Pseudomonadati</taxon>
        <taxon>Pseudomonadota</taxon>
        <taxon>Gammaproteobacteria</taxon>
        <taxon>Pseudomonadales</taxon>
        <taxon>Pseudomonadaceae</taxon>
        <taxon>Pseudomonas</taxon>
    </lineage>
</organism>
<proteinExistence type="predicted"/>
<dbReference type="SUPFAM" id="SSF55781">
    <property type="entry name" value="GAF domain-like"/>
    <property type="match status" value="2"/>
</dbReference>
<sequence>MPEPSATDQEHQYLTRALRTLSGCNRALLRAQDEATLLQDICRVIVEKCGYRMAWVGRAEADAAKTVTPLAYAGVEQSYIESLHISWADNERGRGPSGTAIRSGRPSLSRNLLTDPNTRPWREGAIRHEIASVLSLPLRVEGKVFGALGIGAPEPDAFGEQELELLGEAAEDLAFGLQALRIKARRSQAELEIQRLNRALATRVAVNHALIHASDESALLAEICRVLVQDCGYRLACVAYRQEQAPPRFHPVAHAGLDRGFLALGDAWGASAAGLDFVRRLEATMETGRPFVQRNILDDPEAPLREEAHARGFAAAIVLPLRVEGALIGLLAIMAAEADAFDPREVELLSATANDLGFGISTLRTRVRATQAEATIRRMAYTDSLTGLPNRLQLHELLADAIAHARQEHRPLGLLQLEVGSNQEINDTLGYREGDRLQQAIVARLLQAVGAGMPVARIGEKEYAVLMPSGGAEQAAQLAQQILVALYEPIDLSGLYLDARASIGIALYPGHGTEADALLRRAGSALDQAKRGGAGYALYHGGQDRECAQHLTLMSDLRRAIDANQLRLHFQPQLLIATHKVCGTEALLRWQHPQRGLLSPNQFIQLAESSGLITPLTYWVLDSALSQGYAWREEGDSRPISVNLSARDLRDPKLVERIRGAFATWGAEPDWIEFELTESALMDDPTTALETLVQLKNFDTRLTIDDFGTGYSSLAYLQRLPVDALKIDQSFVSGMLSDDDDSAKIVRSIVELAHNLDLEVVAEGVENRETLTRLGNFGCDIAQGYSICRPLPGNRVLAWEARSAWQ</sequence>
<dbReference type="InterPro" id="IPR029787">
    <property type="entry name" value="Nucleotide_cyclase"/>
</dbReference>
<dbReference type="InterPro" id="IPR000160">
    <property type="entry name" value="GGDEF_dom"/>
</dbReference>
<dbReference type="Pfam" id="PF13185">
    <property type="entry name" value="GAF_2"/>
    <property type="match status" value="2"/>
</dbReference>
<protein>
    <submittedName>
        <fullName evidence="3">EAL domain-containing protein</fullName>
    </submittedName>
</protein>
<dbReference type="PANTHER" id="PTHR33121">
    <property type="entry name" value="CYCLIC DI-GMP PHOSPHODIESTERASE PDEF"/>
    <property type="match status" value="1"/>
</dbReference>
<reference evidence="3 4" key="1">
    <citation type="journal article" date="2021" name="Syst. Appl. Microbiol.">
        <title>Pseudomonas lalucatii sp. nov. isolated from Vallgornera, a karstic cave in Mallorca, Western Mediterranean.</title>
        <authorList>
            <person name="Busquets A."/>
            <person name="Mulet M."/>
            <person name="Gomila M."/>
            <person name="Garcia-Valdes E."/>
        </authorList>
    </citation>
    <scope>NUCLEOTIDE SEQUENCE [LARGE SCALE GENOMIC DNA]</scope>
    <source>
        <strain evidence="3 4">R1b54</strain>
    </source>
</reference>
<dbReference type="InterPro" id="IPR003018">
    <property type="entry name" value="GAF"/>
</dbReference>
<dbReference type="Gene3D" id="3.30.70.270">
    <property type="match status" value="1"/>
</dbReference>
<comment type="caution">
    <text evidence="3">The sequence shown here is derived from an EMBL/GenBank/DDBJ whole genome shotgun (WGS) entry which is preliminary data.</text>
</comment>
<dbReference type="Gene3D" id="3.20.20.450">
    <property type="entry name" value="EAL domain"/>
    <property type="match status" value="1"/>
</dbReference>